<comment type="caution">
    <text evidence="2">The sequence shown here is derived from an EMBL/GenBank/DDBJ whole genome shotgun (WGS) entry which is preliminary data.</text>
</comment>
<evidence type="ECO:0000256" key="1">
    <source>
        <dbReference type="SAM" id="MobiDB-lite"/>
    </source>
</evidence>
<keyword evidence="3" id="KW-1185">Reference proteome</keyword>
<dbReference type="AlphaFoldDB" id="A0A1E1K9L5"/>
<proteinExistence type="predicted"/>
<evidence type="ECO:0000313" key="2">
    <source>
        <dbReference type="EMBL" id="CZS94779.1"/>
    </source>
</evidence>
<reference evidence="3" key="1">
    <citation type="submission" date="2016-03" db="EMBL/GenBank/DDBJ databases">
        <authorList>
            <person name="Ploux O."/>
        </authorList>
    </citation>
    <scope>NUCLEOTIDE SEQUENCE [LARGE SCALE GENOMIC DNA]</scope>
    <source>
        <strain evidence="3">UK7</strain>
    </source>
</reference>
<evidence type="ECO:0000313" key="3">
    <source>
        <dbReference type="Proteomes" id="UP000178129"/>
    </source>
</evidence>
<feature type="region of interest" description="Disordered" evidence="1">
    <location>
        <begin position="29"/>
        <end position="68"/>
    </location>
</feature>
<organism evidence="2 3">
    <name type="scientific">Rhynchosporium graminicola</name>
    <dbReference type="NCBI Taxonomy" id="2792576"/>
    <lineage>
        <taxon>Eukaryota</taxon>
        <taxon>Fungi</taxon>
        <taxon>Dikarya</taxon>
        <taxon>Ascomycota</taxon>
        <taxon>Pezizomycotina</taxon>
        <taxon>Leotiomycetes</taxon>
        <taxon>Helotiales</taxon>
        <taxon>Ploettnerulaceae</taxon>
        <taxon>Rhynchosporium</taxon>
    </lineage>
</organism>
<dbReference type="Proteomes" id="UP000178129">
    <property type="component" value="Unassembled WGS sequence"/>
</dbReference>
<dbReference type="EMBL" id="FJUW01000009">
    <property type="protein sequence ID" value="CZS94779.1"/>
    <property type="molecule type" value="Genomic_DNA"/>
</dbReference>
<dbReference type="InParanoid" id="A0A1E1K9L5"/>
<feature type="compositionally biased region" description="Polar residues" evidence="1">
    <location>
        <begin position="40"/>
        <end position="64"/>
    </location>
</feature>
<sequence>MDTNFGSTYPVLRWEPSAWRQRNDNFRLIPRRAQEHDPATSVSQRSRISTTGLDNFSIPTQDSIPSLHLGGTPQALGTRIASQSLRTRYVSKFNAHG</sequence>
<gene>
    <name evidence="2" type="ORF">RCO7_14326</name>
</gene>
<protein>
    <submittedName>
        <fullName evidence="2">Uncharacterized protein</fullName>
    </submittedName>
</protein>
<name>A0A1E1K9L5_9HELO</name>
<accession>A0A1E1K9L5</accession>